<evidence type="ECO:0000256" key="4">
    <source>
        <dbReference type="PIRSR" id="PIRSR613078-3"/>
    </source>
</evidence>
<comment type="caution">
    <text evidence="5">The sequence shown here is derived from an EMBL/GenBank/DDBJ whole genome shotgun (WGS) entry which is preliminary data.</text>
</comment>
<dbReference type="SUPFAM" id="SSF53254">
    <property type="entry name" value="Phosphoglycerate mutase-like"/>
    <property type="match status" value="1"/>
</dbReference>
<dbReference type="GO" id="GO:0004331">
    <property type="term" value="F:fructose-2,6-bisphosphate 2-phosphatase activity"/>
    <property type="evidence" value="ECO:0007669"/>
    <property type="project" value="TreeGrafter"/>
</dbReference>
<dbReference type="InterPro" id="IPR001345">
    <property type="entry name" value="PG/BPGM_mutase_AS"/>
</dbReference>
<feature type="active site" description="Proton donor/acceptor" evidence="2">
    <location>
        <position position="94"/>
    </location>
</feature>
<dbReference type="GO" id="GO:0005829">
    <property type="term" value="C:cytosol"/>
    <property type="evidence" value="ECO:0007669"/>
    <property type="project" value="TreeGrafter"/>
</dbReference>
<dbReference type="GO" id="GO:0043456">
    <property type="term" value="P:regulation of pentose-phosphate shunt"/>
    <property type="evidence" value="ECO:0007669"/>
    <property type="project" value="TreeGrafter"/>
</dbReference>
<dbReference type="PANTHER" id="PTHR46517:SF1">
    <property type="entry name" value="FRUCTOSE-2,6-BISPHOSPHATASE TIGAR"/>
    <property type="match status" value="1"/>
</dbReference>
<dbReference type="Pfam" id="PF00300">
    <property type="entry name" value="His_Phos_1"/>
    <property type="match status" value="1"/>
</dbReference>
<dbReference type="InterPro" id="IPR013078">
    <property type="entry name" value="His_Pase_superF_clade-1"/>
</dbReference>
<evidence type="ECO:0008006" key="7">
    <source>
        <dbReference type="Google" id="ProtNLM"/>
    </source>
</evidence>
<sequence>MNYNDKINLMQKYCTIYLVRHGETDWNKKKLIQGITDVPLNKKGEKQAKELAQKLTHVRFDAVFSSDLIRAKRTAEIISLEKKLAVKTTKALRERYFSEFEGKSYTKYNQEIVNLLKSYRLAAINKKNIKGLETDGAMMGRLLPFLREVAVGYLGKTVLLLSHGGIMRSFLIHLGFASYETLPSGSINNLAYIKLRSDGVDFFIEETEGVNRKSL</sequence>
<dbReference type="InterPro" id="IPR051695">
    <property type="entry name" value="Phosphoglycerate_Mutase"/>
</dbReference>
<evidence type="ECO:0000313" key="5">
    <source>
        <dbReference type="EMBL" id="PJC33404.1"/>
    </source>
</evidence>
<reference evidence="6" key="1">
    <citation type="submission" date="2017-09" db="EMBL/GenBank/DDBJ databases">
        <title>Depth-based differentiation of microbial function through sediment-hosted aquifers and enrichment of novel symbionts in the deep terrestrial subsurface.</title>
        <authorList>
            <person name="Probst A.J."/>
            <person name="Ladd B."/>
            <person name="Jarett J.K."/>
            <person name="Geller-Mcgrath D.E."/>
            <person name="Sieber C.M.K."/>
            <person name="Emerson J.B."/>
            <person name="Anantharaman K."/>
            <person name="Thomas B.C."/>
            <person name="Malmstrom R."/>
            <person name="Stieglmeier M."/>
            <person name="Klingl A."/>
            <person name="Woyke T."/>
            <person name="Ryan C.M."/>
            <person name="Banfield J.F."/>
        </authorList>
    </citation>
    <scope>NUCLEOTIDE SEQUENCE [LARGE SCALE GENOMIC DNA]</scope>
</reference>
<evidence type="ECO:0000256" key="2">
    <source>
        <dbReference type="PIRSR" id="PIRSR613078-1"/>
    </source>
</evidence>
<gene>
    <name evidence="5" type="ORF">CO048_03195</name>
</gene>
<feature type="active site" description="Tele-phosphohistidine intermediate" evidence="2">
    <location>
        <position position="21"/>
    </location>
</feature>
<proteinExistence type="predicted"/>
<evidence type="ECO:0000313" key="6">
    <source>
        <dbReference type="Proteomes" id="UP000230580"/>
    </source>
</evidence>
<protein>
    <recommendedName>
        <fullName evidence="7">Alpha-ribazole phosphatase</fullName>
    </recommendedName>
</protein>
<dbReference type="AlphaFoldDB" id="A0A2M8F275"/>
<accession>A0A2M8F275</accession>
<name>A0A2M8F275_9BACT</name>
<dbReference type="Proteomes" id="UP000230580">
    <property type="component" value="Unassembled WGS sequence"/>
</dbReference>
<keyword evidence="1" id="KW-0378">Hydrolase</keyword>
<dbReference type="PANTHER" id="PTHR46517">
    <property type="entry name" value="FRUCTOSE-2,6-BISPHOSPHATASE TIGAR"/>
    <property type="match status" value="1"/>
</dbReference>
<feature type="site" description="Transition state stabilizer" evidence="4">
    <location>
        <position position="163"/>
    </location>
</feature>
<dbReference type="InterPro" id="IPR029033">
    <property type="entry name" value="His_PPase_superfam"/>
</dbReference>
<dbReference type="Gene3D" id="3.40.50.1240">
    <property type="entry name" value="Phosphoglycerate mutase-like"/>
    <property type="match status" value="1"/>
</dbReference>
<organism evidence="5 6">
    <name type="scientific">Candidatus Roizmanbacteria bacterium CG_4_9_14_0_2_um_filter_35_15</name>
    <dbReference type="NCBI Taxonomy" id="1974836"/>
    <lineage>
        <taxon>Bacteria</taxon>
        <taxon>Candidatus Roizmaniibacteriota</taxon>
    </lineage>
</organism>
<dbReference type="SMART" id="SM00855">
    <property type="entry name" value="PGAM"/>
    <property type="match status" value="1"/>
</dbReference>
<dbReference type="CDD" id="cd07067">
    <property type="entry name" value="HP_PGM_like"/>
    <property type="match status" value="1"/>
</dbReference>
<evidence type="ECO:0000256" key="3">
    <source>
        <dbReference type="PIRSR" id="PIRSR613078-2"/>
    </source>
</evidence>
<dbReference type="EMBL" id="PFRZ01000042">
    <property type="protein sequence ID" value="PJC33404.1"/>
    <property type="molecule type" value="Genomic_DNA"/>
</dbReference>
<dbReference type="GO" id="GO:0045820">
    <property type="term" value="P:negative regulation of glycolytic process"/>
    <property type="evidence" value="ECO:0007669"/>
    <property type="project" value="TreeGrafter"/>
</dbReference>
<feature type="binding site" evidence="3">
    <location>
        <position position="70"/>
    </location>
    <ligand>
        <name>substrate</name>
    </ligand>
</feature>
<dbReference type="PROSITE" id="PS00175">
    <property type="entry name" value="PG_MUTASE"/>
    <property type="match status" value="1"/>
</dbReference>
<feature type="binding site" evidence="3">
    <location>
        <begin position="20"/>
        <end position="27"/>
    </location>
    <ligand>
        <name>substrate</name>
    </ligand>
</feature>
<evidence type="ECO:0000256" key="1">
    <source>
        <dbReference type="ARBA" id="ARBA00022801"/>
    </source>
</evidence>